<protein>
    <submittedName>
        <fullName evidence="1">Uncharacterized protein</fullName>
    </submittedName>
</protein>
<dbReference type="RefSeq" id="WP_068844872.1">
    <property type="nucleotide sequence ID" value="NZ_FRBT01000008.1"/>
</dbReference>
<name>A0A1M7L2R4_9FLAO</name>
<dbReference type="STRING" id="946677.SAMN05444484_108241"/>
<organism evidence="1 2">
    <name type="scientific">Flavobacterium chilense</name>
    <dbReference type="NCBI Taxonomy" id="946677"/>
    <lineage>
        <taxon>Bacteria</taxon>
        <taxon>Pseudomonadati</taxon>
        <taxon>Bacteroidota</taxon>
        <taxon>Flavobacteriia</taxon>
        <taxon>Flavobacteriales</taxon>
        <taxon>Flavobacteriaceae</taxon>
        <taxon>Flavobacterium</taxon>
    </lineage>
</organism>
<dbReference type="EMBL" id="FRBT01000008">
    <property type="protein sequence ID" value="SHM72291.1"/>
    <property type="molecule type" value="Genomic_DNA"/>
</dbReference>
<evidence type="ECO:0000313" key="2">
    <source>
        <dbReference type="Proteomes" id="UP000184028"/>
    </source>
</evidence>
<dbReference type="OrthoDB" id="1377177at2"/>
<sequence length="64" mass="7646">MSIFTQIQLKTYIKRIELQKYNLPLATVFNEKQKEEIDAIYDQLLLIYNDANSTYIEVLEPTYL</sequence>
<evidence type="ECO:0000313" key="1">
    <source>
        <dbReference type="EMBL" id="SHM72291.1"/>
    </source>
</evidence>
<dbReference type="AlphaFoldDB" id="A0A1M7L2R4"/>
<keyword evidence="2" id="KW-1185">Reference proteome</keyword>
<accession>A0A1M7L2R4</accession>
<gene>
    <name evidence="1" type="ORF">SAMN05444484_108241</name>
</gene>
<reference evidence="2" key="1">
    <citation type="submission" date="2016-11" db="EMBL/GenBank/DDBJ databases">
        <authorList>
            <person name="Varghese N."/>
            <person name="Submissions S."/>
        </authorList>
    </citation>
    <scope>NUCLEOTIDE SEQUENCE [LARGE SCALE GENOMIC DNA]</scope>
    <source>
        <strain evidence="2">DSM 24724</strain>
    </source>
</reference>
<proteinExistence type="predicted"/>
<dbReference type="Proteomes" id="UP000184028">
    <property type="component" value="Unassembled WGS sequence"/>
</dbReference>